<protein>
    <recommendedName>
        <fullName evidence="1">F-box domain-containing protein</fullName>
    </recommendedName>
</protein>
<dbReference type="SMART" id="SM00256">
    <property type="entry name" value="FBOX"/>
    <property type="match status" value="1"/>
</dbReference>
<sequence>RRAPLCIPSQHQGPGDKKWQIHTREKATTTGGRRPLSAACLQWPPPFPQADRQRGSCYATSRGGERERRSVVWRSWGISFRHSQERIFPREVKKLHKDFLLDDQLHKQMKSIFGNKMLDYVLSLCQGHYDFLVRMPENLIIRILSFLNADDIAQLAKTCKKFRQLCITEDFWEKVRKVQDKYTLDAKFPAYKKTIRHGYLTKMQRRQTTFF</sequence>
<reference evidence="2" key="1">
    <citation type="submission" date="2025-08" db="UniProtKB">
        <authorList>
            <consortium name="Ensembl"/>
        </authorList>
    </citation>
    <scope>IDENTIFICATION</scope>
</reference>
<dbReference type="PROSITE" id="PS50181">
    <property type="entry name" value="FBOX"/>
    <property type="match status" value="1"/>
</dbReference>
<organism evidence="2 3">
    <name type="scientific">Salvator merianae</name>
    <name type="common">Argentine black and white tegu</name>
    <name type="synonym">Tupinambis merianae</name>
    <dbReference type="NCBI Taxonomy" id="96440"/>
    <lineage>
        <taxon>Eukaryota</taxon>
        <taxon>Metazoa</taxon>
        <taxon>Chordata</taxon>
        <taxon>Craniata</taxon>
        <taxon>Vertebrata</taxon>
        <taxon>Euteleostomi</taxon>
        <taxon>Lepidosauria</taxon>
        <taxon>Squamata</taxon>
        <taxon>Bifurcata</taxon>
        <taxon>Unidentata</taxon>
        <taxon>Episquamata</taxon>
        <taxon>Laterata</taxon>
        <taxon>Teiioidea</taxon>
        <taxon>Teiidae</taxon>
        <taxon>Salvator</taxon>
    </lineage>
</organism>
<evidence type="ECO:0000313" key="2">
    <source>
        <dbReference type="Ensembl" id="ENSSMRP00000001850.1"/>
    </source>
</evidence>
<proteinExistence type="predicted"/>
<dbReference type="Proteomes" id="UP000694421">
    <property type="component" value="Unplaced"/>
</dbReference>
<dbReference type="SUPFAM" id="SSF81383">
    <property type="entry name" value="F-box domain"/>
    <property type="match status" value="1"/>
</dbReference>
<dbReference type="Ensembl" id="ENSSMRT00000002219.1">
    <property type="protein sequence ID" value="ENSSMRP00000001850.1"/>
    <property type="gene ID" value="ENSSMRG00000001617.1"/>
</dbReference>
<dbReference type="Pfam" id="PF12937">
    <property type="entry name" value="F-box-like"/>
    <property type="match status" value="1"/>
</dbReference>
<dbReference type="AlphaFoldDB" id="A0A8D0DGB0"/>
<reference evidence="2" key="2">
    <citation type="submission" date="2025-09" db="UniProtKB">
        <authorList>
            <consortium name="Ensembl"/>
        </authorList>
    </citation>
    <scope>IDENTIFICATION</scope>
</reference>
<dbReference type="OMA" id="TISQTCK"/>
<evidence type="ECO:0000259" key="1">
    <source>
        <dbReference type="PROSITE" id="PS50181"/>
    </source>
</evidence>
<evidence type="ECO:0000313" key="3">
    <source>
        <dbReference type="Proteomes" id="UP000694421"/>
    </source>
</evidence>
<dbReference type="InterPro" id="IPR001810">
    <property type="entry name" value="F-box_dom"/>
</dbReference>
<dbReference type="CDD" id="cd22106">
    <property type="entry name" value="F-box_FBXO36"/>
    <property type="match status" value="1"/>
</dbReference>
<keyword evidence="3" id="KW-1185">Reference proteome</keyword>
<name>A0A8D0DGB0_SALMN</name>
<feature type="domain" description="F-box" evidence="1">
    <location>
        <begin position="129"/>
        <end position="175"/>
    </location>
</feature>
<dbReference type="InterPro" id="IPR036047">
    <property type="entry name" value="F-box-like_dom_sf"/>
</dbReference>
<accession>A0A8D0DGB0</accession>
<dbReference type="GeneTree" id="ENSGT00940000169167"/>
<dbReference type="Gene3D" id="1.20.1280.50">
    <property type="match status" value="1"/>
</dbReference>